<feature type="transmembrane region" description="Helical" evidence="7">
    <location>
        <begin position="308"/>
        <end position="337"/>
    </location>
</feature>
<gene>
    <name evidence="9" type="ORF">J2739_003610</name>
</gene>
<dbReference type="Pfam" id="PF01757">
    <property type="entry name" value="Acyl_transf_3"/>
    <property type="match status" value="1"/>
</dbReference>
<feature type="transmembrane region" description="Helical" evidence="7">
    <location>
        <begin position="155"/>
        <end position="176"/>
    </location>
</feature>
<evidence type="ECO:0000259" key="8">
    <source>
        <dbReference type="Pfam" id="PF01757"/>
    </source>
</evidence>
<keyword evidence="5 7" id="KW-1133">Transmembrane helix</keyword>
<keyword evidence="4 7" id="KW-0812">Transmembrane</keyword>
<accession>A0ABU1NHB3</accession>
<dbReference type="EMBL" id="JAVDRF010000007">
    <property type="protein sequence ID" value="MDR6537829.1"/>
    <property type="molecule type" value="Genomic_DNA"/>
</dbReference>
<feature type="domain" description="Acyltransferase 3" evidence="8">
    <location>
        <begin position="30"/>
        <end position="324"/>
    </location>
</feature>
<feature type="transmembrane region" description="Helical" evidence="7">
    <location>
        <begin position="127"/>
        <end position="148"/>
    </location>
</feature>
<evidence type="ECO:0000313" key="9">
    <source>
        <dbReference type="EMBL" id="MDR6537829.1"/>
    </source>
</evidence>
<comment type="caution">
    <text evidence="9">The sequence shown here is derived from an EMBL/GenBank/DDBJ whole genome shotgun (WGS) entry which is preliminary data.</text>
</comment>
<dbReference type="PANTHER" id="PTHR40074:SF2">
    <property type="entry name" value="O-ACETYLTRANSFERASE WECH"/>
    <property type="match status" value="1"/>
</dbReference>
<evidence type="ECO:0000256" key="3">
    <source>
        <dbReference type="ARBA" id="ARBA00022475"/>
    </source>
</evidence>
<keyword evidence="6 7" id="KW-0472">Membrane</keyword>
<dbReference type="InterPro" id="IPR002656">
    <property type="entry name" value="Acyl_transf_3_dom"/>
</dbReference>
<name>A0ABU1NHB3_9BURK</name>
<reference evidence="9 10" key="1">
    <citation type="submission" date="2023-07" db="EMBL/GenBank/DDBJ databases">
        <title>Sorghum-associated microbial communities from plants grown in Nebraska, USA.</title>
        <authorList>
            <person name="Schachtman D."/>
        </authorList>
    </citation>
    <scope>NUCLEOTIDE SEQUENCE [LARGE SCALE GENOMIC DNA]</scope>
    <source>
        <strain evidence="9 10">DS1781</strain>
    </source>
</reference>
<evidence type="ECO:0000256" key="5">
    <source>
        <dbReference type="ARBA" id="ARBA00022989"/>
    </source>
</evidence>
<evidence type="ECO:0000256" key="7">
    <source>
        <dbReference type="SAM" id="Phobius"/>
    </source>
</evidence>
<dbReference type="PANTHER" id="PTHR40074">
    <property type="entry name" value="O-ACETYLTRANSFERASE WECH"/>
    <property type="match status" value="1"/>
</dbReference>
<protein>
    <recommendedName>
        <fullName evidence="8">Acyltransferase 3 domain-containing protein</fullName>
    </recommendedName>
</protein>
<evidence type="ECO:0000256" key="2">
    <source>
        <dbReference type="ARBA" id="ARBA00007400"/>
    </source>
</evidence>
<dbReference type="RefSeq" id="WP_309904054.1">
    <property type="nucleotide sequence ID" value="NZ_JAVDRF010000007.1"/>
</dbReference>
<comment type="subcellular location">
    <subcellularLocation>
        <location evidence="1">Cell membrane</location>
        <topology evidence="1">Multi-pass membrane protein</topology>
    </subcellularLocation>
</comment>
<evidence type="ECO:0000313" key="10">
    <source>
        <dbReference type="Proteomes" id="UP001184230"/>
    </source>
</evidence>
<proteinExistence type="inferred from homology"/>
<feature type="transmembrane region" description="Helical" evidence="7">
    <location>
        <begin position="237"/>
        <end position="255"/>
    </location>
</feature>
<feature type="transmembrane region" description="Helical" evidence="7">
    <location>
        <begin position="88"/>
        <end position="107"/>
    </location>
</feature>
<feature type="transmembrane region" description="Helical" evidence="7">
    <location>
        <begin position="188"/>
        <end position="205"/>
    </location>
</feature>
<evidence type="ECO:0000256" key="1">
    <source>
        <dbReference type="ARBA" id="ARBA00004651"/>
    </source>
</evidence>
<keyword evidence="3" id="KW-1003">Cell membrane</keyword>
<comment type="similarity">
    <text evidence="2">Belongs to the acyltransferase 3 family.</text>
</comment>
<evidence type="ECO:0000256" key="6">
    <source>
        <dbReference type="ARBA" id="ARBA00023136"/>
    </source>
</evidence>
<evidence type="ECO:0000256" key="4">
    <source>
        <dbReference type="ARBA" id="ARBA00022692"/>
    </source>
</evidence>
<sequence length="340" mass="36979">MPDPRHLVERADGLPARSAAAAGTRDLHADYLKAAAIVGVVCIHAGLPFEDVYRFGVPVFIGLWAYYLEKALARRRPDTHLAYLGRRLVELGVAYIAWTLLYIQKFYDGRWDTTPLHTIVGGWFGGYGWSGQYYFVILFQLTLLFPLLRRWVAEAPTLPVIAAGVALNVAAGYWLFENRWISAVGDRFFVYWIPYVAMGIALARGEFGRKPGLGIVAVLLLLAAPLESQLFAEHSAYLVLTVTLASLLLMMSAVAADRAPARQPSMLGRAIAFVGRNTFAIYVANVAMLEVCKSVGFTAFAVSHAGPWGLLVVVAATLAGGLGIGWLLQALGLGVLVGKR</sequence>
<keyword evidence="10" id="KW-1185">Reference proteome</keyword>
<feature type="transmembrane region" description="Helical" evidence="7">
    <location>
        <begin position="212"/>
        <end position="231"/>
    </location>
</feature>
<organism evidence="9 10">
    <name type="scientific">Variovorax soli</name>
    <dbReference type="NCBI Taxonomy" id="376815"/>
    <lineage>
        <taxon>Bacteria</taxon>
        <taxon>Pseudomonadati</taxon>
        <taxon>Pseudomonadota</taxon>
        <taxon>Betaproteobacteria</taxon>
        <taxon>Burkholderiales</taxon>
        <taxon>Comamonadaceae</taxon>
        <taxon>Variovorax</taxon>
    </lineage>
</organism>
<dbReference type="Proteomes" id="UP001184230">
    <property type="component" value="Unassembled WGS sequence"/>
</dbReference>